<proteinExistence type="predicted"/>
<dbReference type="InterPro" id="IPR001245">
    <property type="entry name" value="Ser-Thr/Tyr_kinase_cat_dom"/>
</dbReference>
<keyword evidence="3" id="KW-0418">Kinase</keyword>
<dbReference type="Pfam" id="PF07714">
    <property type="entry name" value="PK_Tyr_Ser-Thr"/>
    <property type="match status" value="1"/>
</dbReference>
<dbReference type="Proteomes" id="UP000615446">
    <property type="component" value="Unassembled WGS sequence"/>
</dbReference>
<keyword evidence="1" id="KW-0547">Nucleotide-binding</keyword>
<accession>A0A8H3R025</accession>
<evidence type="ECO:0000259" key="2">
    <source>
        <dbReference type="PROSITE" id="PS50011"/>
    </source>
</evidence>
<feature type="binding site" evidence="1">
    <location>
        <position position="782"/>
    </location>
    <ligand>
        <name>ATP</name>
        <dbReference type="ChEBI" id="CHEBI:30616"/>
    </ligand>
</feature>
<dbReference type="SUPFAM" id="SSF56112">
    <property type="entry name" value="Protein kinase-like (PK-like)"/>
    <property type="match status" value="1"/>
</dbReference>
<dbReference type="InterPro" id="IPR051681">
    <property type="entry name" value="Ser/Thr_Kinases-Pseudokinases"/>
</dbReference>
<evidence type="ECO:0000313" key="3">
    <source>
        <dbReference type="EMBL" id="GES98361.1"/>
    </source>
</evidence>
<keyword evidence="1" id="KW-0067">ATP-binding</keyword>
<dbReference type="GO" id="GO:0004674">
    <property type="term" value="F:protein serine/threonine kinase activity"/>
    <property type="evidence" value="ECO:0007669"/>
    <property type="project" value="TreeGrafter"/>
</dbReference>
<sequence length="1001" mass="118640">MESIDFESFVAGEKIIAENFTNWTSGNELIDNFIQKRQLEIKNNEVVFEWIPYSRLIITKEAEDNCLATAIWDEGPLSYDAVWCRKSYCKVTLRFLYDSQNITDEFINKIESYGANYGMSQNPDTKIYILVFDDKYSDCYCRKCEKQLKYNGSGVVFEWILYDELIGIKELGDNCLTTAIWEDGPLHYDKNENEWIRTSCKQVFLRFFCSSQNITDDFINKIESYLSDYRRYYYGISQNPDTKVYILVFDDEYSDCYCEKCGNKYGVQQNKWCKPCQINNITNRTSGNKKIDNFIREEQLKFGYNTVFEWIPYNEFIEIKELGKDSIAIWKNGPLCYNANNEKLIRESYKIVYLKNLYNSPDITDGFLNMIETFLKNGRGYGISQNSNSDTKVYILVFDDKFLDDCCINCDNFTNWTSGNEKIDEIIQKIQLNINNHDDVIFEWIPYNEFIEINEMDRENGFDTAIWKMGPLFYNIEEERLMRISYKKYEKVCLKYLHNSQNITDEFLNQVESYLKRNNGYGLSQNPDTKDYIFVYDNNYFEEYCEKCGDRYKNDDEKWCKPCHVNHLKNNFMNWTSGNSKIDEFVQRLQLKINKHNDVIFEWIPYNEFISIKETRNDLATAIWKEGPLCYNKIERKYKRRLNEKVLLKYLNDSQNINYIILNKIANSFGEDYGLSQNPTTKDFILVLQLKHHCQYCGEKYNNEFEMINKRCILCQANHENDEINDFVKEMRLKADLNSVVVFQWIPYDQFNDIKEIGKGGFSTVYSAVWDGSLYNENVILKCIHNSRNFLDKFLNKVKAYSNQMVDNIFKLYGISQNSDTKDYIIVLENAKYRNFNNYLNYLDENNESFTWKERLNLLVDIIYKLYKIHQYKMIHRNLHIGNILLSKDKIVISDIGLYGKIDDMDETNIYGVMPYVAPEVLKGKLYTKAADIYSFKHTGDCQKTEQHCEDCKIRKQFEETNDHERNPLSIINNQSTIHTQAIYTSRLLNPFTINLSKCDN</sequence>
<dbReference type="PANTHER" id="PTHR44329">
    <property type="entry name" value="SERINE/THREONINE-PROTEIN KINASE TNNI3K-RELATED"/>
    <property type="match status" value="1"/>
</dbReference>
<evidence type="ECO:0000256" key="1">
    <source>
        <dbReference type="PROSITE-ProRule" id="PRU10141"/>
    </source>
</evidence>
<name>A0A8H3R025_9GLOM</name>
<dbReference type="GO" id="GO:0005524">
    <property type="term" value="F:ATP binding"/>
    <property type="evidence" value="ECO:0007669"/>
    <property type="project" value="UniProtKB-UniRule"/>
</dbReference>
<dbReference type="InterPro" id="IPR017441">
    <property type="entry name" value="Protein_kinase_ATP_BS"/>
</dbReference>
<organism evidence="3 4">
    <name type="scientific">Rhizophagus clarus</name>
    <dbReference type="NCBI Taxonomy" id="94130"/>
    <lineage>
        <taxon>Eukaryota</taxon>
        <taxon>Fungi</taxon>
        <taxon>Fungi incertae sedis</taxon>
        <taxon>Mucoromycota</taxon>
        <taxon>Glomeromycotina</taxon>
        <taxon>Glomeromycetes</taxon>
        <taxon>Glomerales</taxon>
        <taxon>Glomeraceae</taxon>
        <taxon>Rhizophagus</taxon>
    </lineage>
</organism>
<reference evidence="3" key="1">
    <citation type="submission" date="2019-10" db="EMBL/GenBank/DDBJ databases">
        <title>Conservation and host-specific expression of non-tandemly repeated heterogenous ribosome RNA gene in arbuscular mycorrhizal fungi.</title>
        <authorList>
            <person name="Maeda T."/>
            <person name="Kobayashi Y."/>
            <person name="Nakagawa T."/>
            <person name="Ezawa T."/>
            <person name="Yamaguchi K."/>
            <person name="Bino T."/>
            <person name="Nishimoto Y."/>
            <person name="Shigenobu S."/>
            <person name="Kawaguchi M."/>
        </authorList>
    </citation>
    <scope>NUCLEOTIDE SEQUENCE</scope>
    <source>
        <strain evidence="3">HR1</strain>
    </source>
</reference>
<dbReference type="AlphaFoldDB" id="A0A8H3R025"/>
<dbReference type="InterPro" id="IPR000719">
    <property type="entry name" value="Prot_kinase_dom"/>
</dbReference>
<dbReference type="PROSITE" id="PS00107">
    <property type="entry name" value="PROTEIN_KINASE_ATP"/>
    <property type="match status" value="1"/>
</dbReference>
<gene>
    <name evidence="3" type="ORF">RCL2_002491500</name>
</gene>
<feature type="domain" description="Protein kinase" evidence="2">
    <location>
        <begin position="751"/>
        <end position="1001"/>
    </location>
</feature>
<dbReference type="CDD" id="cd00180">
    <property type="entry name" value="PKc"/>
    <property type="match status" value="1"/>
</dbReference>
<protein>
    <submittedName>
        <fullName evidence="3">Kinase-like domain-containing protein</fullName>
    </submittedName>
</protein>
<keyword evidence="3" id="KW-0808">Transferase</keyword>
<evidence type="ECO:0000313" key="4">
    <source>
        <dbReference type="Proteomes" id="UP000615446"/>
    </source>
</evidence>
<dbReference type="PROSITE" id="PS50011">
    <property type="entry name" value="PROTEIN_KINASE_DOM"/>
    <property type="match status" value="1"/>
</dbReference>
<comment type="caution">
    <text evidence="3">The sequence shown here is derived from an EMBL/GenBank/DDBJ whole genome shotgun (WGS) entry which is preliminary data.</text>
</comment>
<dbReference type="InterPro" id="IPR011009">
    <property type="entry name" value="Kinase-like_dom_sf"/>
</dbReference>
<dbReference type="Gene3D" id="1.10.510.10">
    <property type="entry name" value="Transferase(Phosphotransferase) domain 1"/>
    <property type="match status" value="1"/>
</dbReference>
<dbReference type="EMBL" id="BLAL01000266">
    <property type="protein sequence ID" value="GES98361.1"/>
    <property type="molecule type" value="Genomic_DNA"/>
</dbReference>
<dbReference type="OrthoDB" id="2313785at2759"/>